<evidence type="ECO:0000256" key="4">
    <source>
        <dbReference type="ARBA" id="ARBA00022618"/>
    </source>
</evidence>
<dbReference type="Proteomes" id="UP000320179">
    <property type="component" value="Chromosome"/>
</dbReference>
<dbReference type="AlphaFoldDB" id="A0AAE6KU04"/>
<accession>A0AAE6KU04</accession>
<dbReference type="GO" id="GO:0051301">
    <property type="term" value="P:cell division"/>
    <property type="evidence" value="ECO:0007669"/>
    <property type="project" value="UniProtKB-KW"/>
</dbReference>
<dbReference type="InterPro" id="IPR050068">
    <property type="entry name" value="MurA_subfamily"/>
</dbReference>
<evidence type="ECO:0000256" key="9">
    <source>
        <dbReference type="ARBA" id="ARBA00023316"/>
    </source>
</evidence>
<dbReference type="InterPro" id="IPR001986">
    <property type="entry name" value="Enolpyruvate_Tfrase_dom"/>
</dbReference>
<evidence type="ECO:0000256" key="11">
    <source>
        <dbReference type="ARBA" id="ARBA00047527"/>
    </source>
</evidence>
<keyword evidence="5 12" id="KW-0808">Transferase</keyword>
<dbReference type="GO" id="GO:0071555">
    <property type="term" value="P:cell wall organization"/>
    <property type="evidence" value="ECO:0007669"/>
    <property type="project" value="UniProtKB-KW"/>
</dbReference>
<dbReference type="GO" id="GO:0009252">
    <property type="term" value="P:peptidoglycan biosynthetic process"/>
    <property type="evidence" value="ECO:0007669"/>
    <property type="project" value="UniProtKB-UniRule"/>
</dbReference>
<organism evidence="14 15">
    <name type="scientific">Myxococcus xanthus</name>
    <dbReference type="NCBI Taxonomy" id="34"/>
    <lineage>
        <taxon>Bacteria</taxon>
        <taxon>Pseudomonadati</taxon>
        <taxon>Myxococcota</taxon>
        <taxon>Myxococcia</taxon>
        <taxon>Myxococcales</taxon>
        <taxon>Cystobacterineae</taxon>
        <taxon>Myxococcaceae</taxon>
        <taxon>Myxococcus</taxon>
    </lineage>
</organism>
<dbReference type="Gene3D" id="3.65.10.10">
    <property type="entry name" value="Enolpyruvate transferase domain"/>
    <property type="match status" value="2"/>
</dbReference>
<evidence type="ECO:0000256" key="10">
    <source>
        <dbReference type="ARBA" id="ARBA00038367"/>
    </source>
</evidence>
<feature type="binding site" evidence="12">
    <location>
        <position position="329"/>
    </location>
    <ligand>
        <name>UDP-N-acetyl-alpha-D-glucosamine</name>
        <dbReference type="ChEBI" id="CHEBI:57705"/>
    </ligand>
</feature>
<feature type="binding site" evidence="12">
    <location>
        <position position="307"/>
    </location>
    <ligand>
        <name>UDP-N-acetyl-alpha-D-glucosamine</name>
        <dbReference type="ChEBI" id="CHEBI:57705"/>
    </ligand>
</feature>
<comment type="similarity">
    <text evidence="10 12">Belongs to the EPSP synthase family. MurA subfamily.</text>
</comment>
<comment type="caution">
    <text evidence="12">Lacks conserved residue(s) required for the propagation of feature annotation.</text>
</comment>
<dbReference type="NCBIfam" id="TIGR01072">
    <property type="entry name" value="murA"/>
    <property type="match status" value="1"/>
</dbReference>
<evidence type="ECO:0000256" key="12">
    <source>
        <dbReference type="HAMAP-Rule" id="MF_00111"/>
    </source>
</evidence>
<dbReference type="InterPro" id="IPR005750">
    <property type="entry name" value="UDP_GlcNAc_COvinyl_MurA"/>
</dbReference>
<evidence type="ECO:0000256" key="8">
    <source>
        <dbReference type="ARBA" id="ARBA00023306"/>
    </source>
</evidence>
<comment type="pathway">
    <text evidence="2 12">Cell wall biogenesis; peptidoglycan biosynthesis.</text>
</comment>
<keyword evidence="8 12" id="KW-0131">Cell cycle</keyword>
<feature type="binding site" evidence="12">
    <location>
        <position position="95"/>
    </location>
    <ligand>
        <name>UDP-N-acetyl-alpha-D-glucosamine</name>
        <dbReference type="ChEBI" id="CHEBI:57705"/>
    </ligand>
</feature>
<feature type="binding site" evidence="12">
    <location>
        <begin position="124"/>
        <end position="128"/>
    </location>
    <ligand>
        <name>UDP-N-acetyl-alpha-D-glucosamine</name>
        <dbReference type="ChEBI" id="CHEBI:57705"/>
    </ligand>
</feature>
<comment type="function">
    <text evidence="12">Cell wall formation. Adds enolpyruvyl to UDP-N-acetylglucosamine.</text>
</comment>
<dbReference type="PANTHER" id="PTHR43783">
    <property type="entry name" value="UDP-N-ACETYLGLUCOSAMINE 1-CARBOXYVINYLTRANSFERASE"/>
    <property type="match status" value="1"/>
</dbReference>
<feature type="binding site" evidence="12">
    <location>
        <begin position="22"/>
        <end position="23"/>
    </location>
    <ligand>
        <name>phosphoenolpyruvate</name>
        <dbReference type="ChEBI" id="CHEBI:58702"/>
    </ligand>
</feature>
<keyword evidence="4 12" id="KW-0132">Cell division</keyword>
<dbReference type="GO" id="GO:0005737">
    <property type="term" value="C:cytoplasm"/>
    <property type="evidence" value="ECO:0007669"/>
    <property type="project" value="UniProtKB-SubCell"/>
</dbReference>
<comment type="catalytic activity">
    <reaction evidence="11 12">
        <text>phosphoenolpyruvate + UDP-N-acetyl-alpha-D-glucosamine = UDP-N-acetyl-3-O-(1-carboxyvinyl)-alpha-D-glucosamine + phosphate</text>
        <dbReference type="Rhea" id="RHEA:18681"/>
        <dbReference type="ChEBI" id="CHEBI:43474"/>
        <dbReference type="ChEBI" id="CHEBI:57705"/>
        <dbReference type="ChEBI" id="CHEBI:58702"/>
        <dbReference type="ChEBI" id="CHEBI:68483"/>
        <dbReference type="EC" id="2.5.1.7"/>
    </reaction>
</comment>
<evidence type="ECO:0000256" key="5">
    <source>
        <dbReference type="ARBA" id="ARBA00022679"/>
    </source>
</evidence>
<sequence>MDKIVIKGGQALHGEVQASGAKNAALPILASALLADGTSTYRNVPDLADVATMLKVLRTMGCDAERDSEKTDVCRVGVNGHITPEAPYELVKTMRASVLVLGPLVARFGRARVSMPGGCAIGARPIDQHLKGLKALGADIHLTEGYVEATAKQLKGGTVNFDVITVTGTENVMMAAVLAKGRTRMENCAREPEVEELAKVLNKMGARIEGAGTSIITIEGVDGLKPVEHAILPDRIEAGTLLVAAAISGGDVLVKRVVPEHMDALVEKLREAGCTMTTEGNGLRCKAPQRLDAVNITTTEHPGFPTDMQAQLMALMSVSQGTSVISENIFENRFMHVPELHRLGADITIQGHTAVVKGVKGLSGAPVMATDLRASASLILAGLRAEGRTDVSRVYHLDRGYERLERKLSALGADIRREKA</sequence>
<dbReference type="NCBIfam" id="NF006873">
    <property type="entry name" value="PRK09369.1"/>
    <property type="match status" value="1"/>
</dbReference>
<dbReference type="CDD" id="cd01555">
    <property type="entry name" value="UdpNAET"/>
    <property type="match status" value="1"/>
</dbReference>
<evidence type="ECO:0000313" key="15">
    <source>
        <dbReference type="Proteomes" id="UP000320179"/>
    </source>
</evidence>
<keyword evidence="9 12" id="KW-0961">Cell wall biogenesis/degradation</keyword>
<keyword evidence="3 12" id="KW-0963">Cytoplasm</keyword>
<dbReference type="EC" id="2.5.1.7" evidence="12"/>
<dbReference type="InterPro" id="IPR013792">
    <property type="entry name" value="RNA3'P_cycl/enolpyr_Trfase_a/b"/>
</dbReference>
<name>A0AAE6KU04_MYXXA</name>
<evidence type="ECO:0000256" key="2">
    <source>
        <dbReference type="ARBA" id="ARBA00004752"/>
    </source>
</evidence>
<evidence type="ECO:0000313" key="14">
    <source>
        <dbReference type="EMBL" id="QDE69908.1"/>
    </source>
</evidence>
<dbReference type="FunFam" id="3.65.10.10:FF:000001">
    <property type="entry name" value="UDP-N-acetylglucosamine 1-carboxyvinyltransferase"/>
    <property type="match status" value="1"/>
</dbReference>
<proteinExistence type="inferred from homology"/>
<comment type="subcellular location">
    <subcellularLocation>
        <location evidence="1 12">Cytoplasm</location>
    </subcellularLocation>
</comment>
<dbReference type="SUPFAM" id="SSF55205">
    <property type="entry name" value="EPT/RTPC-like"/>
    <property type="match status" value="1"/>
</dbReference>
<keyword evidence="6 12" id="KW-0133">Cell shape</keyword>
<evidence type="ECO:0000256" key="7">
    <source>
        <dbReference type="ARBA" id="ARBA00022984"/>
    </source>
</evidence>
<keyword evidence="7 12" id="KW-0573">Peptidoglycan synthesis</keyword>
<dbReference type="PANTHER" id="PTHR43783:SF1">
    <property type="entry name" value="UDP-N-ACETYLGLUCOSAMINE 1-CARBOXYVINYLTRANSFERASE"/>
    <property type="match status" value="1"/>
</dbReference>
<feature type="modified residue" description="2-(S-cysteinyl)pyruvic acid O-phosphothioketal" evidence="12">
    <location>
        <position position="119"/>
    </location>
</feature>
<feature type="domain" description="Enolpyruvate transferase" evidence="13">
    <location>
        <begin position="7"/>
        <end position="408"/>
    </location>
</feature>
<keyword evidence="12" id="KW-0670">Pyruvate</keyword>
<evidence type="ECO:0000259" key="13">
    <source>
        <dbReference type="Pfam" id="PF00275"/>
    </source>
</evidence>
<evidence type="ECO:0000256" key="6">
    <source>
        <dbReference type="ARBA" id="ARBA00022960"/>
    </source>
</evidence>
<dbReference type="GO" id="GO:0019277">
    <property type="term" value="P:UDP-N-acetylgalactosamine biosynthetic process"/>
    <property type="evidence" value="ECO:0007669"/>
    <property type="project" value="InterPro"/>
</dbReference>
<dbReference type="GO" id="GO:0008360">
    <property type="term" value="P:regulation of cell shape"/>
    <property type="evidence" value="ECO:0007669"/>
    <property type="project" value="UniProtKB-KW"/>
</dbReference>
<dbReference type="InterPro" id="IPR036968">
    <property type="entry name" value="Enolpyruvate_Tfrase_sf"/>
</dbReference>
<dbReference type="GO" id="GO:0008760">
    <property type="term" value="F:UDP-N-acetylglucosamine 1-carboxyvinyltransferase activity"/>
    <property type="evidence" value="ECO:0007669"/>
    <property type="project" value="UniProtKB-UniRule"/>
</dbReference>
<dbReference type="HAMAP" id="MF_00111">
    <property type="entry name" value="MurA"/>
    <property type="match status" value="1"/>
</dbReference>
<dbReference type="RefSeq" id="WP_140793952.1">
    <property type="nucleotide sequence ID" value="NZ_CP017169.1"/>
</dbReference>
<dbReference type="EMBL" id="CP017174">
    <property type="protein sequence ID" value="QDE69908.1"/>
    <property type="molecule type" value="Genomic_DNA"/>
</dbReference>
<gene>
    <name evidence="12" type="primary">murA</name>
    <name evidence="14" type="ORF">BHS09_24630</name>
</gene>
<protein>
    <recommendedName>
        <fullName evidence="12">UDP-N-acetylglucosamine 1-carboxyvinyltransferase</fullName>
        <ecNumber evidence="12">2.5.1.7</ecNumber>
    </recommendedName>
    <alternativeName>
        <fullName evidence="12">Enoylpyruvate transferase</fullName>
    </alternativeName>
    <alternativeName>
        <fullName evidence="12">UDP-N-acetylglucosamine enolpyruvyl transferase</fullName>
        <shortName evidence="12">EPT</shortName>
    </alternativeName>
</protein>
<dbReference type="Pfam" id="PF00275">
    <property type="entry name" value="EPSP_synthase"/>
    <property type="match status" value="1"/>
</dbReference>
<evidence type="ECO:0000256" key="1">
    <source>
        <dbReference type="ARBA" id="ARBA00004496"/>
    </source>
</evidence>
<evidence type="ECO:0000256" key="3">
    <source>
        <dbReference type="ARBA" id="ARBA00022490"/>
    </source>
</evidence>
<reference evidence="14 15" key="1">
    <citation type="journal article" date="2019" name="Science">
        <title>Social genes are selection hotspots in kin groups of a soil microbe.</title>
        <authorList>
            <person name="Wielgoss S."/>
            <person name="Wolfensberger R."/>
            <person name="Sun L."/>
            <person name="Fiegna F."/>
            <person name="Velicer G.J."/>
        </authorList>
    </citation>
    <scope>NUCLEOTIDE SEQUENCE [LARGE SCALE GENOMIC DNA]</scope>
    <source>
        <strain evidence="14 15">MC3.5.9c15</strain>
    </source>
</reference>
<feature type="active site" description="Proton donor" evidence="12">
    <location>
        <position position="119"/>
    </location>
</feature>